<accession>A0ABN6PG67</accession>
<dbReference type="EMBL" id="AP025698">
    <property type="protein sequence ID" value="BDH79846.1"/>
    <property type="molecule type" value="Genomic_DNA"/>
</dbReference>
<keyword evidence="2" id="KW-1185">Reference proteome</keyword>
<dbReference type="Proteomes" id="UP000831817">
    <property type="component" value="Chromosome"/>
</dbReference>
<sequence length="64" mass="7510">MLYEMRLPPGITTSMVIKIMEKYDVELVQTDQGPVLQGELEELEKVKDEIVKYLNERIKELEGR</sequence>
<organism evidence="1 2">
    <name type="scientific">Methanothermobacter tenebrarum</name>
    <dbReference type="NCBI Taxonomy" id="680118"/>
    <lineage>
        <taxon>Archaea</taxon>
        <taxon>Methanobacteriati</taxon>
        <taxon>Methanobacteriota</taxon>
        <taxon>Methanomada group</taxon>
        <taxon>Methanobacteria</taxon>
        <taxon>Methanobacteriales</taxon>
        <taxon>Methanobacteriaceae</taxon>
        <taxon>Methanothermobacter</taxon>
    </lineage>
</organism>
<dbReference type="GeneID" id="71965755"/>
<reference evidence="1 2" key="1">
    <citation type="submission" date="2022-04" db="EMBL/GenBank/DDBJ databases">
        <title>Complete genome of Methanothermobacter tenebrarum strain RMAS.</title>
        <authorList>
            <person name="Nakamura K."/>
            <person name="Oshima K."/>
            <person name="Hattori M."/>
            <person name="Kamagata Y."/>
            <person name="Takamizawa K."/>
        </authorList>
    </citation>
    <scope>NUCLEOTIDE SEQUENCE [LARGE SCALE GENOMIC DNA]</scope>
    <source>
        <strain evidence="1 2">RMAS</strain>
    </source>
</reference>
<dbReference type="RefSeq" id="WP_248564163.1">
    <property type="nucleotide sequence ID" value="NZ_AP025698.1"/>
</dbReference>
<protein>
    <submittedName>
        <fullName evidence="1">Uncharacterized protein</fullName>
    </submittedName>
</protein>
<evidence type="ECO:0000313" key="1">
    <source>
        <dbReference type="EMBL" id="BDH79846.1"/>
    </source>
</evidence>
<evidence type="ECO:0000313" key="2">
    <source>
        <dbReference type="Proteomes" id="UP000831817"/>
    </source>
</evidence>
<proteinExistence type="predicted"/>
<gene>
    <name evidence="1" type="ORF">MTTB_12250</name>
</gene>
<name>A0ABN6PG67_9EURY</name>